<evidence type="ECO:0000256" key="1">
    <source>
        <dbReference type="SAM" id="SignalP"/>
    </source>
</evidence>
<protein>
    <recommendedName>
        <fullName evidence="4">DUF4369 domain-containing protein</fullName>
    </recommendedName>
</protein>
<gene>
    <name evidence="2" type="ORF">AM493_11280</name>
</gene>
<sequence>MNVKKLLLLLFALLPLIAVAQRDTLHGRVMVAGENASGVYVINKNTGAEVKSAAGGVFKLPAKAGDRLVVYSDRVEVREFVTGKDWFANMPYTLEVQPQGYELEEVVINQSLSAEALGIVPKGQKRNTVAERRLYTATGDRPLWQYAIGLLAGSMPLDPFINAVTGKTKKLKKELATEQMLANVESVRGVYTTAQLAEYLDIATEQADGFLYYAAESPSLIEAIKANNNEKAKLELTALAVEYNRLQAQAVTGLQVQQQRDTLNYKTTRNPKQ</sequence>
<dbReference type="EMBL" id="LIYD01000005">
    <property type="protein sequence ID" value="KOS06552.1"/>
    <property type="molecule type" value="Genomic_DNA"/>
</dbReference>
<keyword evidence="3" id="KW-1185">Reference proteome</keyword>
<dbReference type="Proteomes" id="UP000037755">
    <property type="component" value="Unassembled WGS sequence"/>
</dbReference>
<dbReference type="RefSeq" id="WP_054408149.1">
    <property type="nucleotide sequence ID" value="NZ_FOYA01000001.1"/>
</dbReference>
<dbReference type="STRING" id="1202724.AM493_11280"/>
<dbReference type="AlphaFoldDB" id="A0A0M9VIE1"/>
<evidence type="ECO:0000313" key="2">
    <source>
        <dbReference type="EMBL" id="KOS06552.1"/>
    </source>
</evidence>
<evidence type="ECO:0008006" key="4">
    <source>
        <dbReference type="Google" id="ProtNLM"/>
    </source>
</evidence>
<reference evidence="2 3" key="1">
    <citation type="submission" date="2015-08" db="EMBL/GenBank/DDBJ databases">
        <title>Whole genome sequence of Flavobacterium akiainvivens IK-1T, from decaying Wikstroemia oahuensis, an endemic Hawaiian shrub.</title>
        <authorList>
            <person name="Wan X."/>
            <person name="Hou S."/>
            <person name="Saito J."/>
            <person name="Donachie S."/>
        </authorList>
    </citation>
    <scope>NUCLEOTIDE SEQUENCE [LARGE SCALE GENOMIC DNA]</scope>
    <source>
        <strain evidence="2 3">IK-1</strain>
    </source>
</reference>
<feature type="chain" id="PRO_5005838993" description="DUF4369 domain-containing protein" evidence="1">
    <location>
        <begin position="21"/>
        <end position="273"/>
    </location>
</feature>
<proteinExistence type="predicted"/>
<dbReference type="PATRIC" id="fig|1202724.3.peg.2342"/>
<keyword evidence="1" id="KW-0732">Signal</keyword>
<organism evidence="2 3">
    <name type="scientific">Flavobacterium akiainvivens</name>
    <dbReference type="NCBI Taxonomy" id="1202724"/>
    <lineage>
        <taxon>Bacteria</taxon>
        <taxon>Pseudomonadati</taxon>
        <taxon>Bacteroidota</taxon>
        <taxon>Flavobacteriia</taxon>
        <taxon>Flavobacteriales</taxon>
        <taxon>Flavobacteriaceae</taxon>
        <taxon>Flavobacterium</taxon>
    </lineage>
</organism>
<comment type="caution">
    <text evidence="2">The sequence shown here is derived from an EMBL/GenBank/DDBJ whole genome shotgun (WGS) entry which is preliminary data.</text>
</comment>
<evidence type="ECO:0000313" key="3">
    <source>
        <dbReference type="Proteomes" id="UP000037755"/>
    </source>
</evidence>
<name>A0A0M9VIE1_9FLAO</name>
<feature type="signal peptide" evidence="1">
    <location>
        <begin position="1"/>
        <end position="20"/>
    </location>
</feature>
<accession>A0A0M9VIE1</accession>
<dbReference type="OrthoDB" id="1427655at2"/>